<name>A0ABW1G5I4_9ACTN</name>
<proteinExistence type="predicted"/>
<reference evidence="3" key="1">
    <citation type="journal article" date="2019" name="Int. J. Syst. Evol. Microbiol.">
        <title>The Global Catalogue of Microorganisms (GCM) 10K type strain sequencing project: providing services to taxonomists for standard genome sequencing and annotation.</title>
        <authorList>
            <consortium name="The Broad Institute Genomics Platform"/>
            <consortium name="The Broad Institute Genome Sequencing Center for Infectious Disease"/>
            <person name="Wu L."/>
            <person name="Ma J."/>
        </authorList>
    </citation>
    <scope>NUCLEOTIDE SEQUENCE [LARGE SCALE GENOMIC DNA]</scope>
    <source>
        <strain evidence="3">JCM 4816</strain>
    </source>
</reference>
<dbReference type="RefSeq" id="WP_380584532.1">
    <property type="nucleotide sequence ID" value="NZ_JBHSQJ010000072.1"/>
</dbReference>
<dbReference type="Proteomes" id="UP001596174">
    <property type="component" value="Unassembled WGS sequence"/>
</dbReference>
<evidence type="ECO:0000313" key="2">
    <source>
        <dbReference type="EMBL" id="MFC5909071.1"/>
    </source>
</evidence>
<dbReference type="EMBL" id="JBHSQJ010000072">
    <property type="protein sequence ID" value="MFC5909071.1"/>
    <property type="molecule type" value="Genomic_DNA"/>
</dbReference>
<gene>
    <name evidence="2" type="ORF">ACFP3V_17845</name>
</gene>
<comment type="caution">
    <text evidence="2">The sequence shown here is derived from an EMBL/GenBank/DDBJ whole genome shotgun (WGS) entry which is preliminary data.</text>
</comment>
<accession>A0ABW1G5I4</accession>
<feature type="compositionally biased region" description="Pro residues" evidence="1">
    <location>
        <begin position="9"/>
        <end position="18"/>
    </location>
</feature>
<keyword evidence="3" id="KW-1185">Reference proteome</keyword>
<feature type="region of interest" description="Disordered" evidence="1">
    <location>
        <begin position="1"/>
        <end position="25"/>
    </location>
</feature>
<evidence type="ECO:0000256" key="1">
    <source>
        <dbReference type="SAM" id="MobiDB-lite"/>
    </source>
</evidence>
<evidence type="ECO:0000313" key="3">
    <source>
        <dbReference type="Proteomes" id="UP001596174"/>
    </source>
</evidence>
<organism evidence="2 3">
    <name type="scientific">Streptacidiphilus monticola</name>
    <dbReference type="NCBI Taxonomy" id="2161674"/>
    <lineage>
        <taxon>Bacteria</taxon>
        <taxon>Bacillati</taxon>
        <taxon>Actinomycetota</taxon>
        <taxon>Actinomycetes</taxon>
        <taxon>Kitasatosporales</taxon>
        <taxon>Streptomycetaceae</taxon>
        <taxon>Streptacidiphilus</taxon>
    </lineage>
</organism>
<sequence length="214" mass="22977">MTVISLVPEPAPVAPPTLPRNLDPTGWRQTGPAPVGDPRALVNELHRIHRPSPGTVAVGVLDADGRLVGGASWTAHLDDRDGWRPRNAILAQLRQAVPHDLRRARPTRTAVLLLCRRGSLDWEDRDGAWMWALRDAAALHGLRHGAFVTLTEAGWRVAADGRAGRTPRVDGWSRATLHTVSELPPRAAIAVEQTAADGRPLARPALSSAVAAAN</sequence>
<protein>
    <submittedName>
        <fullName evidence="2">Uncharacterized protein</fullName>
    </submittedName>
</protein>